<dbReference type="Pfam" id="PF10255">
    <property type="entry name" value="Paf67"/>
    <property type="match status" value="1"/>
</dbReference>
<dbReference type="PROSITE" id="PS50005">
    <property type="entry name" value="TPR"/>
    <property type="match status" value="1"/>
</dbReference>
<evidence type="ECO:0000259" key="7">
    <source>
        <dbReference type="PROSITE" id="PS50250"/>
    </source>
</evidence>
<evidence type="ECO:0000256" key="5">
    <source>
        <dbReference type="PROSITE-ProRule" id="PRU00339"/>
    </source>
</evidence>
<dbReference type="InterPro" id="IPR019734">
    <property type="entry name" value="TPR_rpt"/>
</dbReference>
<organism evidence="8 9">
    <name type="scientific">Polyrhizophydium stewartii</name>
    <dbReference type="NCBI Taxonomy" id="2732419"/>
    <lineage>
        <taxon>Eukaryota</taxon>
        <taxon>Fungi</taxon>
        <taxon>Fungi incertae sedis</taxon>
        <taxon>Chytridiomycota</taxon>
        <taxon>Chytridiomycota incertae sedis</taxon>
        <taxon>Chytridiomycetes</taxon>
        <taxon>Rhizophydiales</taxon>
        <taxon>Rhizophydiales incertae sedis</taxon>
        <taxon>Polyrhizophydium</taxon>
    </lineage>
</organism>
<dbReference type="PANTHER" id="PTHR13242">
    <property type="entry name" value="EUKARYOTIC TRANSLATION INITIATION FACTOR 3"/>
    <property type="match status" value="1"/>
</dbReference>
<comment type="similarity">
    <text evidence="4">Belongs to the eIF-3 subunit L family.</text>
</comment>
<keyword evidence="5" id="KW-0802">TPR repeat</keyword>
<reference evidence="8 9" key="1">
    <citation type="submission" date="2023-09" db="EMBL/GenBank/DDBJ databases">
        <title>Pangenome analysis of Batrachochytrium dendrobatidis and related Chytrids.</title>
        <authorList>
            <person name="Yacoub M.N."/>
            <person name="Stajich J.E."/>
            <person name="James T.Y."/>
        </authorList>
    </citation>
    <scope>NUCLEOTIDE SEQUENCE [LARGE SCALE GENOMIC DNA]</scope>
    <source>
        <strain evidence="8 9">JEL0888</strain>
    </source>
</reference>
<keyword evidence="3 4" id="KW-0648">Protein biosynthesis</keyword>
<keyword evidence="2 4" id="KW-0396">Initiation factor</keyword>
<evidence type="ECO:0000256" key="6">
    <source>
        <dbReference type="SAM" id="Phobius"/>
    </source>
</evidence>
<keyword evidence="9" id="KW-1185">Reference proteome</keyword>
<gene>
    <name evidence="8" type="ORF">HK105_201540</name>
</gene>
<dbReference type="HAMAP" id="MF_03011">
    <property type="entry name" value="eIF3l"/>
    <property type="match status" value="1"/>
</dbReference>
<sequence>MADIPDRYFDEDEVHADQVELPTVFASDQFTAVVEGYSAAQPAFSSQVKLPEPVAKFLTQFHTHLVDRNTWELHAFYENSFNKLTEKFYSKVAWPDADSISHLVNDDAAFLILYKELYYRHLYSKLQPTLEDRIGSYSNYCDLFNFILNTSEEPCELELPSQWLWDIIDEFVYQFQSFAQYRIKIKNKSEAEIELLKERPDVWNVHNVLNVLYSLIQKSQINEQLVAFRNGGDIAAAGGELGSKPLYRMLGYFSLVGLLRVHCLLGDYALALSTMENVEPGQRGLFSRITACHVTTYYYIGFAYMMMRRYSDAVKMFANILNFVSRTKHYHSRSYQYDMLVRKSDQMYALLSMCLVLSPQKIDENINNVLKDKYGEHYLKMQKGEEGLSSFEELFSYACPKFISPSPPDLENPNPIVHDAVKHQARIFLNEVKSQLLVPTLRSYLKLYSNLPVEKLAGFLDSEPDDVRTQLLVFKHKSRQIVWNSGPLSSGTLVPTSDLQFYLSQDVIYIAENKVGRRVADWFIRNMNKFEDIITTMDKKAVPAASS</sequence>
<keyword evidence="6" id="KW-0812">Transmembrane</keyword>
<evidence type="ECO:0000256" key="1">
    <source>
        <dbReference type="ARBA" id="ARBA00022490"/>
    </source>
</evidence>
<dbReference type="InterPro" id="IPR000717">
    <property type="entry name" value="PCI_dom"/>
</dbReference>
<comment type="function">
    <text evidence="4">Component of the eukaryotic translation initiation factor 3 (eIF-3) complex, which is involved in protein synthesis of a specialized repertoire of mRNAs and, together with other initiation factors, stimulates binding of mRNA and methionyl-tRNAi to the 40S ribosome. The eIF-3 complex specifically targets and initiates translation of a subset of mRNAs involved in cell proliferation.</text>
</comment>
<protein>
    <recommendedName>
        <fullName evidence="4">Eukaryotic translation initiation factor 3 subunit L</fullName>
        <shortName evidence="4">eIF3l</shortName>
    </recommendedName>
</protein>
<evidence type="ECO:0000256" key="3">
    <source>
        <dbReference type="ARBA" id="ARBA00022917"/>
    </source>
</evidence>
<dbReference type="PANTHER" id="PTHR13242:SF0">
    <property type="entry name" value="EUKARYOTIC TRANSLATION INITIATION FACTOR 3 SUBUNIT L"/>
    <property type="match status" value="1"/>
</dbReference>
<evidence type="ECO:0000313" key="9">
    <source>
        <dbReference type="Proteomes" id="UP001527925"/>
    </source>
</evidence>
<dbReference type="PROSITE" id="PS50250">
    <property type="entry name" value="PCI"/>
    <property type="match status" value="1"/>
</dbReference>
<dbReference type="InterPro" id="IPR019382">
    <property type="entry name" value="eIF3l"/>
</dbReference>
<accession>A0ABR4NGW3</accession>
<comment type="caution">
    <text evidence="8">The sequence shown here is derived from an EMBL/GenBank/DDBJ whole genome shotgun (WGS) entry which is preliminary data.</text>
</comment>
<comment type="subcellular location">
    <subcellularLocation>
        <location evidence="4">Cytoplasm</location>
    </subcellularLocation>
</comment>
<feature type="transmembrane region" description="Helical" evidence="6">
    <location>
        <begin position="250"/>
        <end position="273"/>
    </location>
</feature>
<proteinExistence type="inferred from homology"/>
<feature type="domain" description="PCI" evidence="7">
    <location>
        <begin position="312"/>
        <end position="517"/>
    </location>
</feature>
<feature type="repeat" description="TPR" evidence="5">
    <location>
        <begin position="294"/>
        <end position="327"/>
    </location>
</feature>
<feature type="transmembrane region" description="Helical" evidence="6">
    <location>
        <begin position="285"/>
        <end position="307"/>
    </location>
</feature>
<keyword evidence="6" id="KW-1133">Transmembrane helix</keyword>
<evidence type="ECO:0000256" key="2">
    <source>
        <dbReference type="ARBA" id="ARBA00022540"/>
    </source>
</evidence>
<comment type="subunit">
    <text evidence="4">Component of the eukaryotic translation initiation factor 3 (eIF-3) complex.</text>
</comment>
<dbReference type="Proteomes" id="UP001527925">
    <property type="component" value="Unassembled WGS sequence"/>
</dbReference>
<keyword evidence="1 4" id="KW-0963">Cytoplasm</keyword>
<name>A0ABR4NGW3_9FUNG</name>
<dbReference type="EMBL" id="JADGIZ020000005">
    <property type="protein sequence ID" value="KAL2918706.1"/>
    <property type="molecule type" value="Genomic_DNA"/>
</dbReference>
<evidence type="ECO:0000256" key="4">
    <source>
        <dbReference type="HAMAP-Rule" id="MF_03011"/>
    </source>
</evidence>
<keyword evidence="6" id="KW-0472">Membrane</keyword>
<evidence type="ECO:0000313" key="8">
    <source>
        <dbReference type="EMBL" id="KAL2918706.1"/>
    </source>
</evidence>